<dbReference type="InterPro" id="IPR044066">
    <property type="entry name" value="TRIAD_supradom"/>
</dbReference>
<evidence type="ECO:0000256" key="6">
    <source>
        <dbReference type="ARBA" id="ARBA00022833"/>
    </source>
</evidence>
<organism evidence="10">
    <name type="scientific">viral metagenome</name>
    <dbReference type="NCBI Taxonomy" id="1070528"/>
    <lineage>
        <taxon>unclassified sequences</taxon>
        <taxon>metagenomes</taxon>
        <taxon>organismal metagenomes</taxon>
    </lineage>
</organism>
<dbReference type="InterPro" id="IPR001841">
    <property type="entry name" value="Znf_RING"/>
</dbReference>
<evidence type="ECO:0008006" key="11">
    <source>
        <dbReference type="Google" id="ProtNLM"/>
    </source>
</evidence>
<evidence type="ECO:0000256" key="3">
    <source>
        <dbReference type="ARBA" id="ARBA00022737"/>
    </source>
</evidence>
<keyword evidence="5" id="KW-0833">Ubl conjugation pathway</keyword>
<evidence type="ECO:0000259" key="8">
    <source>
        <dbReference type="PROSITE" id="PS50089"/>
    </source>
</evidence>
<keyword evidence="4" id="KW-0863">Zinc-finger</keyword>
<keyword evidence="6" id="KW-0862">Zinc</keyword>
<dbReference type="PROSITE" id="PS50089">
    <property type="entry name" value="ZF_RING_2"/>
    <property type="match status" value="1"/>
</dbReference>
<keyword evidence="3" id="KW-0677">Repeat</keyword>
<reference evidence="10" key="1">
    <citation type="journal article" date="2020" name="Nature">
        <title>Giant virus diversity and host interactions through global metagenomics.</title>
        <authorList>
            <person name="Schulz F."/>
            <person name="Roux S."/>
            <person name="Paez-Espino D."/>
            <person name="Jungbluth S."/>
            <person name="Walsh D.A."/>
            <person name="Denef V.J."/>
            <person name="McMahon K.D."/>
            <person name="Konstantinidis K.T."/>
            <person name="Eloe-Fadrosh E.A."/>
            <person name="Kyrpides N.C."/>
            <person name="Woyke T."/>
        </authorList>
    </citation>
    <scope>NUCLEOTIDE SEQUENCE</scope>
    <source>
        <strain evidence="10">GVMAG-M-3300010157-4</strain>
    </source>
</reference>
<dbReference type="GO" id="GO:0016740">
    <property type="term" value="F:transferase activity"/>
    <property type="evidence" value="ECO:0007669"/>
    <property type="project" value="UniProtKB-KW"/>
</dbReference>
<name>A0A6C0B6J6_9ZZZZ</name>
<keyword evidence="7" id="KW-0175">Coiled coil</keyword>
<dbReference type="SUPFAM" id="SSF57850">
    <property type="entry name" value="RING/U-box"/>
    <property type="match status" value="1"/>
</dbReference>
<keyword evidence="1" id="KW-0808">Transferase</keyword>
<protein>
    <recommendedName>
        <fullName evidence="11">RING-type domain-containing protein</fullName>
    </recommendedName>
</protein>
<dbReference type="PROSITE" id="PS51873">
    <property type="entry name" value="TRIAD"/>
    <property type="match status" value="1"/>
</dbReference>
<evidence type="ECO:0000256" key="5">
    <source>
        <dbReference type="ARBA" id="ARBA00022786"/>
    </source>
</evidence>
<evidence type="ECO:0000256" key="7">
    <source>
        <dbReference type="SAM" id="Coils"/>
    </source>
</evidence>
<dbReference type="Gene3D" id="1.20.120.1750">
    <property type="match status" value="1"/>
</dbReference>
<evidence type="ECO:0000313" key="10">
    <source>
        <dbReference type="EMBL" id="QHS87672.1"/>
    </source>
</evidence>
<evidence type="ECO:0000256" key="2">
    <source>
        <dbReference type="ARBA" id="ARBA00022723"/>
    </source>
</evidence>
<sequence length="584" mass="68265">MEPTVRLEPVVCCQVCCSNYNKTTRHLVKCYFANCGYESCKECVRTYLTSITTDPHCMKCRNKWNIEFTKTSLNASFMEKDYRVHRRKILTDTEIAKIPEYYEGALRYGKISESDKQMAEIINQIAELRNQISELYREHEQIRINMGNISQVARKFVMPCQTGGCRGMLSSQYKCDLCLKHTCPKCFIAVEGGDHICKQEDVDTVEELRKNTRPCPNCGMRISKIDGCDQMWCTECKTAFSWSKGTVEKGVVHNPHYYQWMREHGQVAVTPVNQCNQNAVFNGSGRQITEITNDCINSRRIPRIFCEVFDNMEFRTDVKNRGEKALKDAVEKYMPFYGRVKPMVTATKTLAEMIRVNSQYLTNFHRYIVHMEQVELRPLAEAIRTRTQNKYSIYRYILNEIDRELLADDLIRADTTTMKDRAFMDILDALVMVGKQILVDCMTELQQNRDPQCLELYDKFDYGSTMTNYYNPAFISQFVICEAAFPCEKMVEYHNKILKITEKYTMAIRRYCAYSTVESLRFLLIYNSRKTLPLWNYTEGRTSYHGFQNKTEIQNEIDQHRTLLAEMDKICEVAVEHTLENTFV</sequence>
<dbReference type="AlphaFoldDB" id="A0A6C0B6J6"/>
<feature type="coiled-coil region" evidence="7">
    <location>
        <begin position="111"/>
        <end position="145"/>
    </location>
</feature>
<feature type="domain" description="RING-type" evidence="8">
    <location>
        <begin position="13"/>
        <end position="61"/>
    </location>
</feature>
<evidence type="ECO:0000256" key="1">
    <source>
        <dbReference type="ARBA" id="ARBA00022679"/>
    </source>
</evidence>
<feature type="domain" description="RING-type" evidence="9">
    <location>
        <begin position="9"/>
        <end position="268"/>
    </location>
</feature>
<evidence type="ECO:0000259" key="9">
    <source>
        <dbReference type="PROSITE" id="PS51873"/>
    </source>
</evidence>
<dbReference type="EMBL" id="MN739085">
    <property type="protein sequence ID" value="QHS87672.1"/>
    <property type="molecule type" value="Genomic_DNA"/>
</dbReference>
<proteinExistence type="predicted"/>
<evidence type="ECO:0000256" key="4">
    <source>
        <dbReference type="ARBA" id="ARBA00022771"/>
    </source>
</evidence>
<dbReference type="GO" id="GO:0008270">
    <property type="term" value="F:zinc ion binding"/>
    <property type="evidence" value="ECO:0007669"/>
    <property type="project" value="UniProtKB-KW"/>
</dbReference>
<keyword evidence="2" id="KW-0479">Metal-binding</keyword>
<accession>A0A6C0B6J6</accession>